<accession>A0A1I5IC15</accession>
<keyword evidence="1" id="KW-1133">Transmembrane helix</keyword>
<keyword evidence="3" id="KW-1185">Reference proteome</keyword>
<feature type="transmembrane region" description="Helical" evidence="1">
    <location>
        <begin position="21"/>
        <end position="44"/>
    </location>
</feature>
<dbReference type="RefSeq" id="WP_177238876.1">
    <property type="nucleotide sequence ID" value="NZ_FOUY01000095.1"/>
</dbReference>
<keyword evidence="1" id="KW-0472">Membrane</keyword>
<protein>
    <submittedName>
        <fullName evidence="2">Uncharacterized protein</fullName>
    </submittedName>
</protein>
<dbReference type="Proteomes" id="UP000199614">
    <property type="component" value="Unassembled WGS sequence"/>
</dbReference>
<proteinExistence type="predicted"/>
<keyword evidence="1" id="KW-0812">Transmembrane</keyword>
<reference evidence="2 3" key="1">
    <citation type="submission" date="2016-10" db="EMBL/GenBank/DDBJ databases">
        <authorList>
            <person name="de Groot N.N."/>
        </authorList>
    </citation>
    <scope>NUCLEOTIDE SEQUENCE [LARGE SCALE GENOMIC DNA]</scope>
    <source>
        <strain evidence="2 3">CGMCC 4.1877</strain>
    </source>
</reference>
<evidence type="ECO:0000313" key="3">
    <source>
        <dbReference type="Proteomes" id="UP000199614"/>
    </source>
</evidence>
<sequence>MTAPSSTSRQAATTDLRSSRFATLAVGFLAAVSGVLPAAFVLLAM</sequence>
<organism evidence="2 3">
    <name type="scientific">Pseudonocardia ammonioxydans</name>
    <dbReference type="NCBI Taxonomy" id="260086"/>
    <lineage>
        <taxon>Bacteria</taxon>
        <taxon>Bacillati</taxon>
        <taxon>Actinomycetota</taxon>
        <taxon>Actinomycetes</taxon>
        <taxon>Pseudonocardiales</taxon>
        <taxon>Pseudonocardiaceae</taxon>
        <taxon>Pseudonocardia</taxon>
    </lineage>
</organism>
<dbReference type="EMBL" id="FOUY01000095">
    <property type="protein sequence ID" value="SFO58034.1"/>
    <property type="molecule type" value="Genomic_DNA"/>
</dbReference>
<dbReference type="AlphaFoldDB" id="A0A1I5IC15"/>
<evidence type="ECO:0000256" key="1">
    <source>
        <dbReference type="SAM" id="Phobius"/>
    </source>
</evidence>
<gene>
    <name evidence="2" type="ORF">SAMN05216207_109513</name>
</gene>
<name>A0A1I5IC15_PSUAM</name>
<evidence type="ECO:0000313" key="2">
    <source>
        <dbReference type="EMBL" id="SFO58034.1"/>
    </source>
</evidence>